<dbReference type="CDD" id="cd00534">
    <property type="entry name" value="DHNA_DHNTPE"/>
    <property type="match status" value="1"/>
</dbReference>
<evidence type="ECO:0000256" key="4">
    <source>
        <dbReference type="ARBA" id="ARBA00022679"/>
    </source>
</evidence>
<dbReference type="EC" id="4.1.2.25" evidence="9"/>
<comment type="similarity">
    <text evidence="3">In the N-terminal section; belongs to the DHNA family.</text>
</comment>
<keyword evidence="9" id="KW-0456">Lyase</keyword>
<evidence type="ECO:0000259" key="10">
    <source>
        <dbReference type="PROSITE" id="PS00794"/>
    </source>
</evidence>
<dbReference type="CDD" id="cd00483">
    <property type="entry name" value="HPPK"/>
    <property type="match status" value="1"/>
</dbReference>
<gene>
    <name evidence="11" type="primary">folK</name>
    <name evidence="11" type="ORF">H9637_00360</name>
</gene>
<dbReference type="Gene3D" id="3.30.70.560">
    <property type="entry name" value="7,8-Dihydro-6-hydroxymethylpterin-pyrophosphokinase HPPK"/>
    <property type="match status" value="1"/>
</dbReference>
<name>A0ABR8YMN9_9CLOT</name>
<evidence type="ECO:0000256" key="8">
    <source>
        <dbReference type="ARBA" id="ARBA00022909"/>
    </source>
</evidence>
<dbReference type="GO" id="GO:0003848">
    <property type="term" value="F:2-amino-4-hydroxy-6-hydroxymethyldihydropteridine diphosphokinase activity"/>
    <property type="evidence" value="ECO:0007669"/>
    <property type="project" value="UniProtKB-EC"/>
</dbReference>
<dbReference type="SUPFAM" id="SSF55083">
    <property type="entry name" value="6-hydroxymethyl-7,8-dihydropterin pyrophosphokinase, HPPK"/>
    <property type="match status" value="1"/>
</dbReference>
<evidence type="ECO:0000313" key="12">
    <source>
        <dbReference type="Proteomes" id="UP000627166"/>
    </source>
</evidence>
<dbReference type="EMBL" id="JACSQB010000003">
    <property type="protein sequence ID" value="MBD8045508.1"/>
    <property type="molecule type" value="Genomic_DNA"/>
</dbReference>
<dbReference type="RefSeq" id="WP_191738353.1">
    <property type="nucleotide sequence ID" value="NZ_JACSQB010000003.1"/>
</dbReference>
<dbReference type="InterPro" id="IPR043133">
    <property type="entry name" value="GTP-CH-I_C/QueF"/>
</dbReference>
<organism evidence="11 12">
    <name type="scientific">Clostridium faecium</name>
    <dbReference type="NCBI Taxonomy" id="2762223"/>
    <lineage>
        <taxon>Bacteria</taxon>
        <taxon>Bacillati</taxon>
        <taxon>Bacillota</taxon>
        <taxon>Clostridia</taxon>
        <taxon>Eubacteriales</taxon>
        <taxon>Clostridiaceae</taxon>
        <taxon>Clostridium</taxon>
    </lineage>
</organism>
<dbReference type="NCBIfam" id="TIGR01498">
    <property type="entry name" value="folK"/>
    <property type="match status" value="1"/>
</dbReference>
<dbReference type="Pfam" id="PF02152">
    <property type="entry name" value="FolB"/>
    <property type="match status" value="1"/>
</dbReference>
<evidence type="ECO:0000256" key="1">
    <source>
        <dbReference type="ARBA" id="ARBA00000198"/>
    </source>
</evidence>
<proteinExistence type="inferred from homology"/>
<accession>A0ABR8YMN9</accession>
<dbReference type="InterPro" id="IPR035907">
    <property type="entry name" value="Hppk_sf"/>
</dbReference>
<comment type="caution">
    <text evidence="11">The sequence shown here is derived from an EMBL/GenBank/DDBJ whole genome shotgun (WGS) entry which is preliminary data.</text>
</comment>
<keyword evidence="4 11" id="KW-0808">Transferase</keyword>
<dbReference type="SUPFAM" id="SSF55620">
    <property type="entry name" value="Tetrahydrobiopterin biosynthesis enzymes-like"/>
    <property type="match status" value="1"/>
</dbReference>
<evidence type="ECO:0000256" key="5">
    <source>
        <dbReference type="ARBA" id="ARBA00022741"/>
    </source>
</evidence>
<dbReference type="SMART" id="SM00905">
    <property type="entry name" value="FolB"/>
    <property type="match status" value="1"/>
</dbReference>
<keyword evidence="5" id="KW-0547">Nucleotide-binding</keyword>
<evidence type="ECO:0000256" key="9">
    <source>
        <dbReference type="RuleBase" id="RU362079"/>
    </source>
</evidence>
<comment type="similarity">
    <text evidence="9">Belongs to the DHNA family.</text>
</comment>
<evidence type="ECO:0000256" key="7">
    <source>
        <dbReference type="ARBA" id="ARBA00022840"/>
    </source>
</evidence>
<dbReference type="InterPro" id="IPR000550">
    <property type="entry name" value="Hppk"/>
</dbReference>
<comment type="catalytic activity">
    <reaction evidence="9">
        <text>7,8-dihydroneopterin = 6-hydroxymethyl-7,8-dihydropterin + glycolaldehyde</text>
        <dbReference type="Rhea" id="RHEA:10540"/>
        <dbReference type="ChEBI" id="CHEBI:17001"/>
        <dbReference type="ChEBI" id="CHEBI:17071"/>
        <dbReference type="ChEBI" id="CHEBI:44841"/>
        <dbReference type="EC" id="4.1.2.25"/>
    </reaction>
</comment>
<dbReference type="PANTHER" id="PTHR43071">
    <property type="entry name" value="2-AMINO-4-HYDROXY-6-HYDROXYMETHYLDIHYDROPTERIDINE PYROPHOSPHOKINASE"/>
    <property type="match status" value="1"/>
</dbReference>
<evidence type="ECO:0000256" key="3">
    <source>
        <dbReference type="ARBA" id="ARBA00009640"/>
    </source>
</evidence>
<dbReference type="PROSITE" id="PS00794">
    <property type="entry name" value="HPPK"/>
    <property type="match status" value="1"/>
</dbReference>
<dbReference type="Gene3D" id="3.30.1130.10">
    <property type="match status" value="1"/>
</dbReference>
<dbReference type="NCBIfam" id="TIGR00526">
    <property type="entry name" value="folB_dom"/>
    <property type="match status" value="1"/>
</dbReference>
<dbReference type="Pfam" id="PF01288">
    <property type="entry name" value="HPPK"/>
    <property type="match status" value="1"/>
</dbReference>
<comment type="pathway">
    <text evidence="2">Cofactor biosynthesis; tetrahydrofolate biosynthesis; 2-amino-4-hydroxy-6-hydroxymethyl-7,8-dihydropteridine diphosphate from 7,8-dihydroneopterin triphosphate: step 4/4.</text>
</comment>
<comment type="catalytic activity">
    <reaction evidence="1">
        <text>6-hydroxymethyl-7,8-dihydropterin + ATP = (7,8-dihydropterin-6-yl)methyl diphosphate + AMP + H(+)</text>
        <dbReference type="Rhea" id="RHEA:11412"/>
        <dbReference type="ChEBI" id="CHEBI:15378"/>
        <dbReference type="ChEBI" id="CHEBI:30616"/>
        <dbReference type="ChEBI" id="CHEBI:44841"/>
        <dbReference type="ChEBI" id="CHEBI:72950"/>
        <dbReference type="ChEBI" id="CHEBI:456215"/>
        <dbReference type="EC" id="2.7.6.3"/>
    </reaction>
</comment>
<keyword evidence="7" id="KW-0067">ATP-binding</keyword>
<dbReference type="PANTHER" id="PTHR43071:SF1">
    <property type="entry name" value="2-AMINO-4-HYDROXY-6-HYDROXYMETHYLDIHYDROPTERIDINE PYROPHOSPHOKINASE"/>
    <property type="match status" value="1"/>
</dbReference>
<protein>
    <recommendedName>
        <fullName evidence="9">Bifunctional folate synthesis protein</fullName>
    </recommendedName>
    <domain>
        <recommendedName>
            <fullName evidence="9">Dihydroneopterin aldolase</fullName>
            <shortName evidence="9">DHNA</shortName>
            <ecNumber evidence="9">4.1.2.25</ecNumber>
        </recommendedName>
        <alternativeName>
            <fullName evidence="9">7,8-dihydroneopterin aldolase</fullName>
        </alternativeName>
    </domain>
    <domain>
        <recommendedName>
            <fullName evidence="9">2-amino-4-hydroxy-6-hydroxymethyldihydropteridine pyrophosphokinase</fullName>
            <ecNumber evidence="9">2.7.6.3</ecNumber>
        </recommendedName>
        <alternativeName>
            <fullName evidence="9">6-hydroxymethyl-7,8-dihydropterin pyrophosphokinase</fullName>
            <shortName evidence="9">PPPK</shortName>
        </alternativeName>
        <alternativeName>
            <fullName evidence="9">7,8-dihydro-6-hydroxymethylpterin pyrophosphokinase</fullName>
            <shortName evidence="9">HPPK</shortName>
        </alternativeName>
    </domain>
</protein>
<comment type="function">
    <text evidence="9">Catalyzes the conversion of 7,8-dihydroneopterin to 6-hydroxymethyl-7,8-dihydropterin.</text>
</comment>
<dbReference type="InterPro" id="IPR006156">
    <property type="entry name" value="Dihydroneopterin_aldolase"/>
</dbReference>
<dbReference type="InterPro" id="IPR006157">
    <property type="entry name" value="FolB_dom"/>
</dbReference>
<dbReference type="Proteomes" id="UP000627166">
    <property type="component" value="Unassembled WGS sequence"/>
</dbReference>
<dbReference type="NCBIfam" id="TIGR00525">
    <property type="entry name" value="folB"/>
    <property type="match status" value="1"/>
</dbReference>
<keyword evidence="6" id="KW-0418">Kinase</keyword>
<reference evidence="11 12" key="1">
    <citation type="submission" date="2020-08" db="EMBL/GenBank/DDBJ databases">
        <title>A Genomic Blueprint of the Chicken Gut Microbiome.</title>
        <authorList>
            <person name="Gilroy R."/>
            <person name="Ravi A."/>
            <person name="Getino M."/>
            <person name="Pursley I."/>
            <person name="Horton D.L."/>
            <person name="Alikhan N.-F."/>
            <person name="Baker D."/>
            <person name="Gharbi K."/>
            <person name="Hall N."/>
            <person name="Watson M."/>
            <person name="Adriaenssens E.M."/>
            <person name="Foster-Nyarko E."/>
            <person name="Jarju S."/>
            <person name="Secka A."/>
            <person name="Antonio M."/>
            <person name="Oren A."/>
            <person name="Chaudhuri R."/>
            <person name="La Ragione R.M."/>
            <person name="Hildebrand F."/>
            <person name="Pallen M.J."/>
        </authorList>
    </citation>
    <scope>NUCLEOTIDE SEQUENCE [LARGE SCALE GENOMIC DNA]</scope>
    <source>
        <strain evidence="11 12">N37</strain>
    </source>
</reference>
<keyword evidence="8 9" id="KW-0289">Folate biosynthesis</keyword>
<dbReference type="EC" id="2.7.6.3" evidence="9"/>
<sequence length="275" mass="32250">MDKIYIKDLEIFANHGYFQEEKKLGQKFILSLEVELDLSSAGEEDNLDKTVHYGILCDEIEKEFTKTSYDLIEKAAEEIVNFILLKYETVNKVKLKLKKPWAPVRKHLDYVAIEIERQWHKAYIAIGSNLGDKEKNIKEALEIINNSGHSKINKVAKYYNTKPVGYTEQDEFLNTAIEMKTLLSPKNLMKFLLKVEKDLKRERIIKWGPRTLDLDIIFYDDLISSDEEVIIPHPRMEERLFVLEPLCDIAPYKLHPILNKRIIDIRDNIIKDTNK</sequence>
<keyword evidence="12" id="KW-1185">Reference proteome</keyword>
<evidence type="ECO:0000256" key="6">
    <source>
        <dbReference type="ARBA" id="ARBA00022777"/>
    </source>
</evidence>
<evidence type="ECO:0000313" key="11">
    <source>
        <dbReference type="EMBL" id="MBD8045508.1"/>
    </source>
</evidence>
<feature type="domain" description="7,8-dihydro-6-hydroxymethylpterin-pyrophosphokinase" evidence="10">
    <location>
        <begin position="206"/>
        <end position="217"/>
    </location>
</feature>
<comment type="pathway">
    <text evidence="9">Cofactor biosynthesis; tetrahydrofolate biosynthesis; 2-amino-4-hydroxy-6-hydroxymethyl-7,8-dihydropteridine diphosphate from 7,8-dihydroneopterin triphosphate: step 3/4.</text>
</comment>
<evidence type="ECO:0000256" key="2">
    <source>
        <dbReference type="ARBA" id="ARBA00005051"/>
    </source>
</evidence>